<keyword evidence="4 6" id="KW-0131">Cell cycle</keyword>
<evidence type="ECO:0000256" key="6">
    <source>
        <dbReference type="HAMAP-Rule" id="MF_00267"/>
    </source>
</evidence>
<dbReference type="InterPro" id="IPR055219">
    <property type="entry name" value="MinC_N_1"/>
</dbReference>
<dbReference type="RefSeq" id="WP_307328756.1">
    <property type="nucleotide sequence ID" value="NZ_JAUSUG010000017.1"/>
</dbReference>
<evidence type="ECO:0000256" key="2">
    <source>
        <dbReference type="ARBA" id="ARBA00022618"/>
    </source>
</evidence>
<reference evidence="9 10" key="1">
    <citation type="submission" date="2023-07" db="EMBL/GenBank/DDBJ databases">
        <title>Genomic Encyclopedia of Type Strains, Phase IV (KMG-IV): sequencing the most valuable type-strain genomes for metagenomic binning, comparative biology and taxonomic classification.</title>
        <authorList>
            <person name="Goeker M."/>
        </authorList>
    </citation>
    <scope>NUCLEOTIDE SEQUENCE [LARGE SCALE GENOMIC DNA]</scope>
    <source>
        <strain evidence="9 10">DSM 9768</strain>
    </source>
</reference>
<dbReference type="NCBIfam" id="TIGR01222">
    <property type="entry name" value="minC"/>
    <property type="match status" value="1"/>
</dbReference>
<evidence type="ECO:0000256" key="5">
    <source>
        <dbReference type="ARBA" id="ARBA00046874"/>
    </source>
</evidence>
<dbReference type="SUPFAM" id="SSF63848">
    <property type="entry name" value="Cell-division inhibitor MinC, C-terminal domain"/>
    <property type="match status" value="1"/>
</dbReference>
<dbReference type="InterPro" id="IPR013033">
    <property type="entry name" value="MinC"/>
</dbReference>
<evidence type="ECO:0000259" key="7">
    <source>
        <dbReference type="Pfam" id="PF03775"/>
    </source>
</evidence>
<keyword evidence="3 6" id="KW-0717">Septation</keyword>
<organism evidence="9 10">
    <name type="scientific">Evansella vedderi</name>
    <dbReference type="NCBI Taxonomy" id="38282"/>
    <lineage>
        <taxon>Bacteria</taxon>
        <taxon>Bacillati</taxon>
        <taxon>Bacillota</taxon>
        <taxon>Bacilli</taxon>
        <taxon>Bacillales</taxon>
        <taxon>Bacillaceae</taxon>
        <taxon>Evansella</taxon>
    </lineage>
</organism>
<dbReference type="PANTHER" id="PTHR34108">
    <property type="entry name" value="SEPTUM SITE-DETERMINING PROTEIN MINC"/>
    <property type="match status" value="1"/>
</dbReference>
<dbReference type="Pfam" id="PF22642">
    <property type="entry name" value="MinC_N_1"/>
    <property type="match status" value="1"/>
</dbReference>
<name>A0ABT9ZZ34_9BACI</name>
<evidence type="ECO:0000259" key="8">
    <source>
        <dbReference type="Pfam" id="PF22642"/>
    </source>
</evidence>
<sequence>MAQKQIKKQNVLIKGTKDGLTFFLNDQCSFDSLITELQDKLSERPTTLENEGGFVRVKVVAGKRYLHENQVELLEKTLYEFIQGVIVTIESDVITKEEAEEIRKSYEVNRLVKVVRSGQVVEVDGDLLLIGDVNPGGTVKATGNIFVMGKLLGMAHAGIMGNSNAVICAASMLPTQLRIGESIQEWTEKEKASIRIMGCAYVNDTGDMLIGRVQNLLTTRPDVSILFENEN</sequence>
<comment type="caution">
    <text evidence="9">The sequence shown here is derived from an EMBL/GenBank/DDBJ whole genome shotgun (WGS) entry which is preliminary data.</text>
</comment>
<evidence type="ECO:0000256" key="1">
    <source>
        <dbReference type="ARBA" id="ARBA00006291"/>
    </source>
</evidence>
<dbReference type="InterPro" id="IPR005526">
    <property type="entry name" value="Septum_form_inhib_MinC_C"/>
</dbReference>
<dbReference type="InterPro" id="IPR016098">
    <property type="entry name" value="CAP/MinC_C"/>
</dbReference>
<dbReference type="Pfam" id="PF03775">
    <property type="entry name" value="MinC_C"/>
    <property type="match status" value="1"/>
</dbReference>
<dbReference type="Proteomes" id="UP001230005">
    <property type="component" value="Unassembled WGS sequence"/>
</dbReference>
<feature type="domain" description="Septum formation inhibitor MinC C-terminal" evidence="7">
    <location>
        <begin position="113"/>
        <end position="205"/>
    </location>
</feature>
<comment type="similarity">
    <text evidence="1 6">Belongs to the MinC family.</text>
</comment>
<comment type="subunit">
    <text evidence="5 6">Interacts with MinD and FtsZ.</text>
</comment>
<proteinExistence type="inferred from homology"/>
<dbReference type="Gene3D" id="2.160.20.70">
    <property type="match status" value="1"/>
</dbReference>
<dbReference type="HAMAP" id="MF_00267">
    <property type="entry name" value="MinC"/>
    <property type="match status" value="1"/>
</dbReference>
<dbReference type="EMBL" id="JAUSUG010000017">
    <property type="protein sequence ID" value="MDQ0256516.1"/>
    <property type="molecule type" value="Genomic_DNA"/>
</dbReference>
<feature type="domain" description="Septum site-determining protein MinC N-terminal" evidence="8">
    <location>
        <begin position="11"/>
        <end position="81"/>
    </location>
</feature>
<keyword evidence="10" id="KW-1185">Reference proteome</keyword>
<evidence type="ECO:0000256" key="4">
    <source>
        <dbReference type="ARBA" id="ARBA00023306"/>
    </source>
</evidence>
<dbReference type="Gene3D" id="3.30.160.540">
    <property type="match status" value="1"/>
</dbReference>
<comment type="function">
    <text evidence="6">Cell division inhibitor that blocks the formation of polar Z ring septums. Rapidly oscillates between the poles of the cell to destabilize FtsZ filaments that have formed before they mature into polar Z rings. Prevents FtsZ polymerization.</text>
</comment>
<evidence type="ECO:0000313" key="10">
    <source>
        <dbReference type="Proteomes" id="UP001230005"/>
    </source>
</evidence>
<evidence type="ECO:0000313" key="9">
    <source>
        <dbReference type="EMBL" id="MDQ0256516.1"/>
    </source>
</evidence>
<protein>
    <recommendedName>
        <fullName evidence="6">Probable septum site-determining protein MinC</fullName>
    </recommendedName>
</protein>
<dbReference type="PANTHER" id="PTHR34108:SF1">
    <property type="entry name" value="SEPTUM SITE-DETERMINING PROTEIN MINC"/>
    <property type="match status" value="1"/>
</dbReference>
<evidence type="ECO:0000256" key="3">
    <source>
        <dbReference type="ARBA" id="ARBA00023210"/>
    </source>
</evidence>
<gene>
    <name evidence="6" type="primary">minC</name>
    <name evidence="9" type="ORF">J2S74_003936</name>
</gene>
<accession>A0ABT9ZZ34</accession>
<keyword evidence="2 6" id="KW-0132">Cell division</keyword>
<dbReference type="InterPro" id="IPR036145">
    <property type="entry name" value="MinC_C_sf"/>
</dbReference>